<protein>
    <submittedName>
        <fullName evidence="2">Uncharacterized protein</fullName>
    </submittedName>
</protein>
<name>A0ABD0LQG7_9CAEN</name>
<keyword evidence="3" id="KW-1185">Reference proteome</keyword>
<reference evidence="2 3" key="1">
    <citation type="journal article" date="2023" name="Sci. Data">
        <title>Genome assembly of the Korean intertidal mud-creeper Batillaria attramentaria.</title>
        <authorList>
            <person name="Patra A.K."/>
            <person name="Ho P.T."/>
            <person name="Jun S."/>
            <person name="Lee S.J."/>
            <person name="Kim Y."/>
            <person name="Won Y.J."/>
        </authorList>
    </citation>
    <scope>NUCLEOTIDE SEQUENCE [LARGE SCALE GENOMIC DNA]</scope>
    <source>
        <strain evidence="2">Wonlab-2016</strain>
    </source>
</reference>
<evidence type="ECO:0000313" key="2">
    <source>
        <dbReference type="EMBL" id="KAK7501249.1"/>
    </source>
</evidence>
<organism evidence="2 3">
    <name type="scientific">Batillaria attramentaria</name>
    <dbReference type="NCBI Taxonomy" id="370345"/>
    <lineage>
        <taxon>Eukaryota</taxon>
        <taxon>Metazoa</taxon>
        <taxon>Spiralia</taxon>
        <taxon>Lophotrochozoa</taxon>
        <taxon>Mollusca</taxon>
        <taxon>Gastropoda</taxon>
        <taxon>Caenogastropoda</taxon>
        <taxon>Sorbeoconcha</taxon>
        <taxon>Cerithioidea</taxon>
        <taxon>Batillariidae</taxon>
        <taxon>Batillaria</taxon>
    </lineage>
</organism>
<dbReference type="AlphaFoldDB" id="A0ABD0LQG7"/>
<accession>A0ABD0LQG7</accession>
<evidence type="ECO:0000256" key="1">
    <source>
        <dbReference type="SAM" id="MobiDB-lite"/>
    </source>
</evidence>
<comment type="caution">
    <text evidence="2">The sequence shown here is derived from an EMBL/GenBank/DDBJ whole genome shotgun (WGS) entry which is preliminary data.</text>
</comment>
<feature type="region of interest" description="Disordered" evidence="1">
    <location>
        <begin position="1"/>
        <end position="24"/>
    </location>
</feature>
<proteinExistence type="predicted"/>
<dbReference type="EMBL" id="JACVVK020000032">
    <property type="protein sequence ID" value="KAK7501249.1"/>
    <property type="molecule type" value="Genomic_DNA"/>
</dbReference>
<feature type="compositionally biased region" description="Basic and acidic residues" evidence="1">
    <location>
        <begin position="1"/>
        <end position="16"/>
    </location>
</feature>
<dbReference type="Proteomes" id="UP001519460">
    <property type="component" value="Unassembled WGS sequence"/>
</dbReference>
<sequence>MGSRHFDGPDGAHQADRAGPLNGPFTKPIDVRWAAQTGPQWYVTPTLNYCFGNAPSAPRPPLGRSVWVKEETLEVQNKHWLIPTKNHEAVIRKLCL</sequence>
<evidence type="ECO:0000313" key="3">
    <source>
        <dbReference type="Proteomes" id="UP001519460"/>
    </source>
</evidence>
<gene>
    <name evidence="2" type="ORF">BaRGS_00007374</name>
</gene>